<evidence type="ECO:0000313" key="3">
    <source>
        <dbReference type="Proteomes" id="UP001418222"/>
    </source>
</evidence>
<feature type="compositionally biased region" description="Basic residues" evidence="1">
    <location>
        <begin position="63"/>
        <end position="86"/>
    </location>
</feature>
<dbReference type="EMBL" id="JBBWWQ010000019">
    <property type="protein sequence ID" value="KAK8918701.1"/>
    <property type="molecule type" value="Genomic_DNA"/>
</dbReference>
<accession>A0AAP0AXJ1</accession>
<sequence>MYRVALIHGLREGPLKFEANVRAPRTYQELIGLANSYIRGEKSNPSFVSRLVTERNQPYKQPSRSHRKDFPSHSRKIKKFQHHHQRSFPGQDRAHEQLLLLPAPPQQTAYVHHSQDDDLSCSGLDEAVLEACQIMRDKANSKRSYQSANQRSRDSDPFCEFHREKGHLTEECNALRRLVEKLLVEGKINDLVKKVYASKPSTSKGKEVAEVQMKCVEITDVGHLGPIDDQSECIDVIDEGPLGRLF</sequence>
<dbReference type="Proteomes" id="UP001418222">
    <property type="component" value="Unassembled WGS sequence"/>
</dbReference>
<name>A0AAP0AXJ1_9ASPA</name>
<reference evidence="2 3" key="1">
    <citation type="journal article" date="2022" name="Nat. Plants">
        <title>Genomes of leafy and leafless Platanthera orchids illuminate the evolution of mycoheterotrophy.</title>
        <authorList>
            <person name="Li M.H."/>
            <person name="Liu K.W."/>
            <person name="Li Z."/>
            <person name="Lu H.C."/>
            <person name="Ye Q.L."/>
            <person name="Zhang D."/>
            <person name="Wang J.Y."/>
            <person name="Li Y.F."/>
            <person name="Zhong Z.M."/>
            <person name="Liu X."/>
            <person name="Yu X."/>
            <person name="Liu D.K."/>
            <person name="Tu X.D."/>
            <person name="Liu B."/>
            <person name="Hao Y."/>
            <person name="Liao X.Y."/>
            <person name="Jiang Y.T."/>
            <person name="Sun W.H."/>
            <person name="Chen J."/>
            <person name="Chen Y.Q."/>
            <person name="Ai Y."/>
            <person name="Zhai J.W."/>
            <person name="Wu S.S."/>
            <person name="Zhou Z."/>
            <person name="Hsiao Y.Y."/>
            <person name="Wu W.L."/>
            <person name="Chen Y.Y."/>
            <person name="Lin Y.F."/>
            <person name="Hsu J.L."/>
            <person name="Li C.Y."/>
            <person name="Wang Z.W."/>
            <person name="Zhao X."/>
            <person name="Zhong W.Y."/>
            <person name="Ma X.K."/>
            <person name="Ma L."/>
            <person name="Huang J."/>
            <person name="Chen G.Z."/>
            <person name="Huang M.Z."/>
            <person name="Huang L."/>
            <person name="Peng D.H."/>
            <person name="Luo Y.B."/>
            <person name="Zou S.Q."/>
            <person name="Chen S.P."/>
            <person name="Lan S."/>
            <person name="Tsai W.C."/>
            <person name="Van de Peer Y."/>
            <person name="Liu Z.J."/>
        </authorList>
    </citation>
    <scope>NUCLEOTIDE SEQUENCE [LARGE SCALE GENOMIC DNA]</scope>
    <source>
        <strain evidence="2">Lor287</strain>
    </source>
</reference>
<organism evidence="2 3">
    <name type="scientific">Platanthera zijinensis</name>
    <dbReference type="NCBI Taxonomy" id="2320716"/>
    <lineage>
        <taxon>Eukaryota</taxon>
        <taxon>Viridiplantae</taxon>
        <taxon>Streptophyta</taxon>
        <taxon>Embryophyta</taxon>
        <taxon>Tracheophyta</taxon>
        <taxon>Spermatophyta</taxon>
        <taxon>Magnoliopsida</taxon>
        <taxon>Liliopsida</taxon>
        <taxon>Asparagales</taxon>
        <taxon>Orchidaceae</taxon>
        <taxon>Orchidoideae</taxon>
        <taxon>Orchideae</taxon>
        <taxon>Orchidinae</taxon>
        <taxon>Platanthera</taxon>
    </lineage>
</organism>
<evidence type="ECO:0000256" key="1">
    <source>
        <dbReference type="SAM" id="MobiDB-lite"/>
    </source>
</evidence>
<evidence type="ECO:0000313" key="2">
    <source>
        <dbReference type="EMBL" id="KAK8918701.1"/>
    </source>
</evidence>
<protein>
    <recommendedName>
        <fullName evidence="4">Reverse transcriptase domain-containing protein</fullName>
    </recommendedName>
</protein>
<gene>
    <name evidence="2" type="ORF">KSP39_PZI020997</name>
</gene>
<keyword evidence="3" id="KW-1185">Reference proteome</keyword>
<comment type="caution">
    <text evidence="2">The sequence shown here is derived from an EMBL/GenBank/DDBJ whole genome shotgun (WGS) entry which is preliminary data.</text>
</comment>
<proteinExistence type="predicted"/>
<feature type="region of interest" description="Disordered" evidence="1">
    <location>
        <begin position="54"/>
        <end position="91"/>
    </location>
</feature>
<dbReference type="AlphaFoldDB" id="A0AAP0AXJ1"/>
<evidence type="ECO:0008006" key="4">
    <source>
        <dbReference type="Google" id="ProtNLM"/>
    </source>
</evidence>